<dbReference type="InterPro" id="IPR001930">
    <property type="entry name" value="Peptidase_M1"/>
</dbReference>
<feature type="non-terminal residue" evidence="2">
    <location>
        <position position="216"/>
    </location>
</feature>
<dbReference type="PANTHER" id="PTHR11533">
    <property type="entry name" value="PROTEASE M1 ZINC METALLOPROTEASE"/>
    <property type="match status" value="1"/>
</dbReference>
<dbReference type="Gene3D" id="3.30.2010.30">
    <property type="match status" value="1"/>
</dbReference>
<dbReference type="EMBL" id="KQ964514">
    <property type="protein sequence ID" value="KXN70060.1"/>
    <property type="molecule type" value="Genomic_DNA"/>
</dbReference>
<dbReference type="GO" id="GO:0006508">
    <property type="term" value="P:proteolysis"/>
    <property type="evidence" value="ECO:0007669"/>
    <property type="project" value="InterPro"/>
</dbReference>
<gene>
    <name evidence="2" type="ORF">CONCODRAFT_7457</name>
</gene>
<dbReference type="AlphaFoldDB" id="A0A137P4W8"/>
<dbReference type="InterPro" id="IPR050344">
    <property type="entry name" value="Peptidase_M1_aminopeptidases"/>
</dbReference>
<dbReference type="Gene3D" id="2.60.40.1730">
    <property type="entry name" value="tricorn interacting facor f3 domain"/>
    <property type="match status" value="1"/>
</dbReference>
<protein>
    <submittedName>
        <fullName evidence="2">Leukotriene A4 hydrolase N-terminal domain-containing protein</fullName>
    </submittedName>
</protein>
<feature type="non-terminal residue" evidence="2">
    <location>
        <position position="1"/>
    </location>
</feature>
<sequence>VVDLHVNEESSVISLNVNNINLESGKLLTKGGELIEEISKENMEVVAADEVLKLTLQKPLSAGQDGFYRSHFKNEETGEEKVMACTQFQATDARMAFPCWDEPVLKATFDITLEVPQNVTALSNMNAISEENIEENLKRVSFATTPIISTYLLAFIAAELDYIEAFTTVGTPIPCRVYAPKGTAQQGKFSLDICTRTLDLFNTVFGSPYPLPKMDM</sequence>
<dbReference type="SUPFAM" id="SSF63737">
    <property type="entry name" value="Leukotriene A4 hydrolase N-terminal domain"/>
    <property type="match status" value="1"/>
</dbReference>
<dbReference type="PANTHER" id="PTHR11533:SF174">
    <property type="entry name" value="PUROMYCIN-SENSITIVE AMINOPEPTIDASE-RELATED"/>
    <property type="match status" value="1"/>
</dbReference>
<dbReference type="GO" id="GO:0008270">
    <property type="term" value="F:zinc ion binding"/>
    <property type="evidence" value="ECO:0007669"/>
    <property type="project" value="TreeGrafter"/>
</dbReference>
<dbReference type="Proteomes" id="UP000070444">
    <property type="component" value="Unassembled WGS sequence"/>
</dbReference>
<dbReference type="OMA" id="EWTITRF"/>
<dbReference type="GO" id="GO:0005737">
    <property type="term" value="C:cytoplasm"/>
    <property type="evidence" value="ECO:0007669"/>
    <property type="project" value="TreeGrafter"/>
</dbReference>
<dbReference type="GO" id="GO:0043171">
    <property type="term" value="P:peptide catabolic process"/>
    <property type="evidence" value="ECO:0007669"/>
    <property type="project" value="TreeGrafter"/>
</dbReference>
<keyword evidence="2" id="KW-0378">Hydrolase</keyword>
<dbReference type="Pfam" id="PF17900">
    <property type="entry name" value="Peptidase_M1_N"/>
    <property type="match status" value="1"/>
</dbReference>
<proteinExistence type="predicted"/>
<organism evidence="2 3">
    <name type="scientific">Conidiobolus coronatus (strain ATCC 28846 / CBS 209.66 / NRRL 28638)</name>
    <name type="common">Delacroixia coronata</name>
    <dbReference type="NCBI Taxonomy" id="796925"/>
    <lineage>
        <taxon>Eukaryota</taxon>
        <taxon>Fungi</taxon>
        <taxon>Fungi incertae sedis</taxon>
        <taxon>Zoopagomycota</taxon>
        <taxon>Entomophthoromycotina</taxon>
        <taxon>Entomophthoromycetes</taxon>
        <taxon>Entomophthorales</taxon>
        <taxon>Ancylistaceae</taxon>
        <taxon>Conidiobolus</taxon>
    </lineage>
</organism>
<dbReference type="GO" id="GO:0070006">
    <property type="term" value="F:metalloaminopeptidase activity"/>
    <property type="evidence" value="ECO:0007669"/>
    <property type="project" value="TreeGrafter"/>
</dbReference>
<dbReference type="InterPro" id="IPR045357">
    <property type="entry name" value="Aminopeptidase_N-like_N"/>
</dbReference>
<dbReference type="GO" id="GO:0042277">
    <property type="term" value="F:peptide binding"/>
    <property type="evidence" value="ECO:0007669"/>
    <property type="project" value="TreeGrafter"/>
</dbReference>
<evidence type="ECO:0000259" key="1">
    <source>
        <dbReference type="Pfam" id="PF17900"/>
    </source>
</evidence>
<name>A0A137P4W8_CONC2</name>
<dbReference type="InterPro" id="IPR042097">
    <property type="entry name" value="Aminopeptidase_N-like_N_sf"/>
</dbReference>
<reference evidence="2 3" key="1">
    <citation type="journal article" date="2015" name="Genome Biol. Evol.">
        <title>Phylogenomic analyses indicate that early fungi evolved digesting cell walls of algal ancestors of land plants.</title>
        <authorList>
            <person name="Chang Y."/>
            <person name="Wang S."/>
            <person name="Sekimoto S."/>
            <person name="Aerts A.L."/>
            <person name="Choi C."/>
            <person name="Clum A."/>
            <person name="LaButti K.M."/>
            <person name="Lindquist E.A."/>
            <person name="Yee Ngan C."/>
            <person name="Ohm R.A."/>
            <person name="Salamov A.A."/>
            <person name="Grigoriev I.V."/>
            <person name="Spatafora J.W."/>
            <person name="Berbee M.L."/>
        </authorList>
    </citation>
    <scope>NUCLEOTIDE SEQUENCE [LARGE SCALE GENOMIC DNA]</scope>
    <source>
        <strain evidence="2 3">NRRL 28638</strain>
    </source>
</reference>
<dbReference type="GO" id="GO:0016020">
    <property type="term" value="C:membrane"/>
    <property type="evidence" value="ECO:0007669"/>
    <property type="project" value="TreeGrafter"/>
</dbReference>
<dbReference type="GO" id="GO:0005615">
    <property type="term" value="C:extracellular space"/>
    <property type="evidence" value="ECO:0007669"/>
    <property type="project" value="TreeGrafter"/>
</dbReference>
<dbReference type="STRING" id="796925.A0A137P4W8"/>
<dbReference type="PRINTS" id="PR00756">
    <property type="entry name" value="ALADIPTASE"/>
</dbReference>
<feature type="domain" description="Aminopeptidase N-like N-terminal" evidence="1">
    <location>
        <begin position="3"/>
        <end position="152"/>
    </location>
</feature>
<dbReference type="SUPFAM" id="SSF55486">
    <property type="entry name" value="Metalloproteases ('zincins'), catalytic domain"/>
    <property type="match status" value="1"/>
</dbReference>
<keyword evidence="3" id="KW-1185">Reference proteome</keyword>
<evidence type="ECO:0000313" key="3">
    <source>
        <dbReference type="Proteomes" id="UP000070444"/>
    </source>
</evidence>
<evidence type="ECO:0000313" key="2">
    <source>
        <dbReference type="EMBL" id="KXN70060.1"/>
    </source>
</evidence>
<dbReference type="OrthoDB" id="10031169at2759"/>
<accession>A0A137P4W8</accession>